<evidence type="ECO:0000313" key="1">
    <source>
        <dbReference type="EMBL" id="PIZ47914.1"/>
    </source>
</evidence>
<gene>
    <name evidence="1" type="ORF">COY32_01005</name>
</gene>
<sequence length="180" mass="20753">MDNQKTVWEKTKREVRQFKDKLGMPVDRGIVETVAILRLLGIHTTSSCAGHLDRITGGPYVNFASVRNDQVFTKMKEAGDRKSSEYKRIFNEGTRNNLIERQKIVPYLDSFYANRIVPSNQRIIITGFGPTKNCVMCQGAEFGHILGDQERNELLNKNKNEMKLFTEYLKLCYFSPKEKP</sequence>
<dbReference type="AlphaFoldDB" id="A0A2M7TLE6"/>
<evidence type="ECO:0000313" key="2">
    <source>
        <dbReference type="Proteomes" id="UP000228920"/>
    </source>
</evidence>
<protein>
    <submittedName>
        <fullName evidence="1">Uncharacterized protein</fullName>
    </submittedName>
</protein>
<organism evidence="1 2">
    <name type="scientific">candidate division WWE3 bacterium CG_4_10_14_0_2_um_filter_41_14</name>
    <dbReference type="NCBI Taxonomy" id="1975072"/>
    <lineage>
        <taxon>Bacteria</taxon>
        <taxon>Katanobacteria</taxon>
    </lineage>
</organism>
<reference evidence="2" key="1">
    <citation type="submission" date="2017-09" db="EMBL/GenBank/DDBJ databases">
        <title>Depth-based differentiation of microbial function through sediment-hosted aquifers and enrichment of novel symbionts in the deep terrestrial subsurface.</title>
        <authorList>
            <person name="Probst A.J."/>
            <person name="Ladd B."/>
            <person name="Jarett J.K."/>
            <person name="Geller-Mcgrath D.E."/>
            <person name="Sieber C.M.K."/>
            <person name="Emerson J.B."/>
            <person name="Anantharaman K."/>
            <person name="Thomas B.C."/>
            <person name="Malmstrom R."/>
            <person name="Stieglmeier M."/>
            <person name="Klingl A."/>
            <person name="Woyke T."/>
            <person name="Ryan C.M."/>
            <person name="Banfield J.F."/>
        </authorList>
    </citation>
    <scope>NUCLEOTIDE SEQUENCE [LARGE SCALE GENOMIC DNA]</scope>
</reference>
<proteinExistence type="predicted"/>
<dbReference type="EMBL" id="PFNL01000023">
    <property type="protein sequence ID" value="PIZ47914.1"/>
    <property type="molecule type" value="Genomic_DNA"/>
</dbReference>
<name>A0A2M7TLE6_UNCKA</name>
<comment type="caution">
    <text evidence="1">The sequence shown here is derived from an EMBL/GenBank/DDBJ whole genome shotgun (WGS) entry which is preliminary data.</text>
</comment>
<dbReference type="Proteomes" id="UP000228920">
    <property type="component" value="Unassembled WGS sequence"/>
</dbReference>
<accession>A0A2M7TLE6</accession>